<dbReference type="EMBL" id="WTYE01000001">
    <property type="protein sequence ID" value="MXP31133.1"/>
    <property type="molecule type" value="Genomic_DNA"/>
</dbReference>
<keyword evidence="1" id="KW-0812">Transmembrane</keyword>
<evidence type="ECO:0000256" key="1">
    <source>
        <dbReference type="SAM" id="Phobius"/>
    </source>
</evidence>
<proteinExistence type="predicted"/>
<evidence type="ECO:0000313" key="4">
    <source>
        <dbReference type="Proteomes" id="UP000446786"/>
    </source>
</evidence>
<keyword evidence="1" id="KW-1133">Transmembrane helix</keyword>
<comment type="caution">
    <text evidence="2">The sequence shown here is derived from an EMBL/GenBank/DDBJ whole genome shotgun (WGS) entry which is preliminary data.</text>
</comment>
<reference evidence="2 4" key="1">
    <citation type="submission" date="2019-12" db="EMBL/GenBank/DDBJ databases">
        <title>Genomic-based taxomic classification of the family Erythrobacteraceae.</title>
        <authorList>
            <person name="Xu L."/>
        </authorList>
    </citation>
    <scope>NUCLEOTIDE SEQUENCE [LARGE SCALE GENOMIC DNA]</scope>
    <source>
        <strain evidence="2 4">JCM 16677</strain>
    </source>
</reference>
<feature type="transmembrane region" description="Helical" evidence="1">
    <location>
        <begin position="41"/>
        <end position="59"/>
    </location>
</feature>
<sequence>MMRQDSVRKSLTNIAIGIVGALLSFGVVSQKLVPNSLSPETILIGAFGAAACLVVSMAVQGDLVR</sequence>
<evidence type="ECO:0000313" key="2">
    <source>
        <dbReference type="EMBL" id="MXP31133.1"/>
    </source>
</evidence>
<protein>
    <submittedName>
        <fullName evidence="2">Uncharacterized protein</fullName>
    </submittedName>
</protein>
<gene>
    <name evidence="2" type="ORF">GRI94_04755</name>
    <name evidence="3" type="ORF">GRI94_18845</name>
</gene>
<accession>A0A845APL4</accession>
<evidence type="ECO:0000313" key="3">
    <source>
        <dbReference type="EMBL" id="MXP33893.1"/>
    </source>
</evidence>
<dbReference type="AlphaFoldDB" id="A0A845APL4"/>
<dbReference type="Proteomes" id="UP000446786">
    <property type="component" value="Unassembled WGS sequence"/>
</dbReference>
<organism evidence="2 4">
    <name type="scientific">Parerythrobacter jejuensis</name>
    <dbReference type="NCBI Taxonomy" id="795812"/>
    <lineage>
        <taxon>Bacteria</taxon>
        <taxon>Pseudomonadati</taxon>
        <taxon>Pseudomonadota</taxon>
        <taxon>Alphaproteobacteria</taxon>
        <taxon>Sphingomonadales</taxon>
        <taxon>Erythrobacteraceae</taxon>
        <taxon>Parerythrobacter</taxon>
    </lineage>
</organism>
<name>A0A845APL4_9SPHN</name>
<keyword evidence="4" id="KW-1185">Reference proteome</keyword>
<feature type="transmembrane region" description="Helical" evidence="1">
    <location>
        <begin position="12"/>
        <end position="29"/>
    </location>
</feature>
<dbReference type="EMBL" id="WTYE01000001">
    <property type="protein sequence ID" value="MXP33893.1"/>
    <property type="molecule type" value="Genomic_DNA"/>
</dbReference>
<keyword evidence="1" id="KW-0472">Membrane</keyword>